<evidence type="ECO:0000256" key="1">
    <source>
        <dbReference type="ARBA" id="ARBA00004613"/>
    </source>
</evidence>
<dbReference type="InterPro" id="IPR053308">
    <property type="entry name" value="Vago-like"/>
</dbReference>
<evidence type="ECO:0000313" key="5">
    <source>
        <dbReference type="EMBL" id="ALC49020.1"/>
    </source>
</evidence>
<evidence type="ECO:0000256" key="3">
    <source>
        <dbReference type="SAM" id="SignalP"/>
    </source>
</evidence>
<feature type="chain" id="PRO_5005794247" evidence="3">
    <location>
        <begin position="25"/>
        <end position="112"/>
    </location>
</feature>
<evidence type="ECO:0000313" key="6">
    <source>
        <dbReference type="Proteomes" id="UP000494163"/>
    </source>
</evidence>
<protein>
    <submittedName>
        <fullName evidence="5">CG2444</fullName>
    </submittedName>
</protein>
<keyword evidence="3" id="KW-0732">Signal</keyword>
<gene>
    <name evidence="5" type="ORF">Dbus_chrXg876</name>
</gene>
<organism evidence="5 6">
    <name type="scientific">Drosophila busckii</name>
    <name type="common">Fruit fly</name>
    <dbReference type="NCBI Taxonomy" id="30019"/>
    <lineage>
        <taxon>Eukaryota</taxon>
        <taxon>Metazoa</taxon>
        <taxon>Ecdysozoa</taxon>
        <taxon>Arthropoda</taxon>
        <taxon>Hexapoda</taxon>
        <taxon>Insecta</taxon>
        <taxon>Pterygota</taxon>
        <taxon>Neoptera</taxon>
        <taxon>Endopterygota</taxon>
        <taxon>Diptera</taxon>
        <taxon>Brachycera</taxon>
        <taxon>Muscomorpha</taxon>
        <taxon>Ephydroidea</taxon>
        <taxon>Drosophilidae</taxon>
        <taxon>Drosophila</taxon>
    </lineage>
</organism>
<dbReference type="GO" id="GO:0005576">
    <property type="term" value="C:extracellular region"/>
    <property type="evidence" value="ECO:0007669"/>
    <property type="project" value="UniProtKB-SubCell"/>
</dbReference>
<accession>A0A0M4F9R4</accession>
<dbReference type="Proteomes" id="UP000494163">
    <property type="component" value="Chromosome X"/>
</dbReference>
<dbReference type="EMBL" id="CP012528">
    <property type="protein sequence ID" value="ALC49020.1"/>
    <property type="molecule type" value="Genomic_DNA"/>
</dbReference>
<dbReference type="PANTHER" id="PTHR39957">
    <property type="entry name" value="AT09846P1-RELATED"/>
    <property type="match status" value="1"/>
</dbReference>
<reference evidence="5 6" key="1">
    <citation type="submission" date="2015-08" db="EMBL/GenBank/DDBJ databases">
        <title>Ancestral chromatin configuration constrains chromatin evolution on differentiating sex chromosomes in Drosophila.</title>
        <authorList>
            <person name="Zhou Q."/>
            <person name="Bachtrog D."/>
        </authorList>
    </citation>
    <scope>NUCLEOTIDE SEQUENCE [LARGE SCALE GENOMIC DNA]</scope>
    <source>
        <tissue evidence="5">Whole larvae</tissue>
    </source>
</reference>
<proteinExistence type="predicted"/>
<sequence length="112" mass="11881">MSAYSIAALLVAAIVILSSHQAQAAIARADFSNAAHPGKCVLSQNSVMSPGESGKAPNHPCAGITCLGDGRVQFRTCQAVAPPKGCKLRDFVDTNRNYPECCERTYDCSKHI</sequence>
<name>A0A0M4F9R4_DROBS</name>
<keyword evidence="2" id="KW-0964">Secreted</keyword>
<evidence type="ECO:0000256" key="2">
    <source>
        <dbReference type="ARBA" id="ARBA00022525"/>
    </source>
</evidence>
<dbReference type="OrthoDB" id="7886177at2759"/>
<dbReference type="Pfam" id="PF15430">
    <property type="entry name" value="SVWC"/>
    <property type="match status" value="1"/>
</dbReference>
<evidence type="ECO:0000259" key="4">
    <source>
        <dbReference type="SMART" id="SM01318"/>
    </source>
</evidence>
<keyword evidence="6" id="KW-1185">Reference proteome</keyword>
<dbReference type="AlphaFoldDB" id="A0A0M4F9R4"/>
<dbReference type="InterPro" id="IPR029277">
    <property type="entry name" value="SVWC_dom"/>
</dbReference>
<feature type="domain" description="Single" evidence="4">
    <location>
        <begin position="40"/>
        <end position="108"/>
    </location>
</feature>
<comment type="subcellular location">
    <subcellularLocation>
        <location evidence="1">Secreted</location>
    </subcellularLocation>
</comment>
<dbReference type="SMART" id="SM01318">
    <property type="entry name" value="SVWC"/>
    <property type="match status" value="1"/>
</dbReference>
<feature type="signal peptide" evidence="3">
    <location>
        <begin position="1"/>
        <end position="24"/>
    </location>
</feature>
<dbReference type="OMA" id="ECCERAY"/>
<dbReference type="PANTHER" id="PTHR39957:SF1">
    <property type="entry name" value="AT09846P1-RELATED"/>
    <property type="match status" value="1"/>
</dbReference>